<reference evidence="2 3" key="1">
    <citation type="submission" date="2015-11" db="EMBL/GenBank/DDBJ databases">
        <title>Exploring the genomic traits of fungus-feeding bacterial genus Collimonas.</title>
        <authorList>
            <person name="Song C."/>
            <person name="Schmidt R."/>
            <person name="de Jager V."/>
            <person name="Krzyzanowska D."/>
            <person name="Jongedijk E."/>
            <person name="Cankar K."/>
            <person name="Beekwilder J."/>
            <person name="van Veen A."/>
            <person name="de Boer W."/>
            <person name="van Veen J.A."/>
            <person name="Garbeva P."/>
        </authorList>
    </citation>
    <scope>NUCLEOTIDE SEQUENCE [LARGE SCALE GENOMIC DNA]</scope>
    <source>
        <strain evidence="2 3">Ter282</strain>
    </source>
</reference>
<keyword evidence="2" id="KW-0808">Transferase</keyword>
<feature type="domain" description="N-acetyltransferase" evidence="1">
    <location>
        <begin position="14"/>
        <end position="176"/>
    </location>
</feature>
<dbReference type="EMBL" id="CP013235">
    <property type="protein sequence ID" value="AMP09286.1"/>
    <property type="molecule type" value="Genomic_DNA"/>
</dbReference>
<dbReference type="Pfam" id="PF13302">
    <property type="entry name" value="Acetyltransf_3"/>
    <property type="match status" value="1"/>
</dbReference>
<organism evidence="2 3">
    <name type="scientific">Collimonas arenae</name>
    <dbReference type="NCBI Taxonomy" id="279058"/>
    <lineage>
        <taxon>Bacteria</taxon>
        <taxon>Pseudomonadati</taxon>
        <taxon>Pseudomonadota</taxon>
        <taxon>Betaproteobacteria</taxon>
        <taxon>Burkholderiales</taxon>
        <taxon>Oxalobacteraceae</taxon>
        <taxon>Collimonas</taxon>
    </lineage>
</organism>
<dbReference type="GO" id="GO:0008999">
    <property type="term" value="F:protein-N-terminal-alanine acetyltransferase activity"/>
    <property type="evidence" value="ECO:0007669"/>
    <property type="project" value="TreeGrafter"/>
</dbReference>
<dbReference type="InterPro" id="IPR051531">
    <property type="entry name" value="N-acetyltransferase"/>
</dbReference>
<dbReference type="RefSeq" id="WP_061532859.1">
    <property type="nucleotide sequence ID" value="NZ_CP013233.1"/>
</dbReference>
<sequence>MQYRDLPQLTHDLVYLRPLTRADAIAWYGYLCMPHVIEHTSWDLRSIDGLAPKFDAIESLSPSSEIRFAIALRSSDDLVGTVGFHTISTVNKTAELAYDLSPAIWGQGIAPAVCESVIAWGFKQLGAVRIQATVLESNDRSIRVLEKSGFEREGLLRSFRMVRGRPGNFWMYARLRLPAERVDQ</sequence>
<dbReference type="GO" id="GO:0005737">
    <property type="term" value="C:cytoplasm"/>
    <property type="evidence" value="ECO:0007669"/>
    <property type="project" value="TreeGrafter"/>
</dbReference>
<name>A0A127QH25_9BURK</name>
<dbReference type="InterPro" id="IPR016181">
    <property type="entry name" value="Acyl_CoA_acyltransferase"/>
</dbReference>
<dbReference type="PATRIC" id="fig|279058.17.peg.1605"/>
<protein>
    <submittedName>
        <fullName evidence="2">Acetyltransferase family protein</fullName>
    </submittedName>
</protein>
<dbReference type="AlphaFoldDB" id="A0A127QH25"/>
<proteinExistence type="predicted"/>
<evidence type="ECO:0000313" key="3">
    <source>
        <dbReference type="Proteomes" id="UP000071778"/>
    </source>
</evidence>
<dbReference type="Proteomes" id="UP000071778">
    <property type="component" value="Chromosome"/>
</dbReference>
<keyword evidence="3" id="KW-1185">Reference proteome</keyword>
<evidence type="ECO:0000259" key="1">
    <source>
        <dbReference type="PROSITE" id="PS51186"/>
    </source>
</evidence>
<dbReference type="OrthoDB" id="9801669at2"/>
<dbReference type="PANTHER" id="PTHR43792">
    <property type="entry name" value="GNAT FAMILY, PUTATIVE (AFU_ORTHOLOGUE AFUA_3G00765)-RELATED-RELATED"/>
    <property type="match status" value="1"/>
</dbReference>
<dbReference type="Gene3D" id="3.40.630.30">
    <property type="match status" value="1"/>
</dbReference>
<dbReference type="PANTHER" id="PTHR43792:SF9">
    <property type="entry name" value="RIBOSOMAL-PROTEIN-ALANINE ACETYLTRANSFERASE"/>
    <property type="match status" value="1"/>
</dbReference>
<dbReference type="InterPro" id="IPR000182">
    <property type="entry name" value="GNAT_dom"/>
</dbReference>
<accession>A0A127QH25</accession>
<gene>
    <name evidence="2" type="ORF">CAter282_1497</name>
</gene>
<dbReference type="PROSITE" id="PS51186">
    <property type="entry name" value="GNAT"/>
    <property type="match status" value="1"/>
</dbReference>
<evidence type="ECO:0000313" key="2">
    <source>
        <dbReference type="EMBL" id="AMP09286.1"/>
    </source>
</evidence>
<dbReference type="SUPFAM" id="SSF55729">
    <property type="entry name" value="Acyl-CoA N-acyltransferases (Nat)"/>
    <property type="match status" value="1"/>
</dbReference>